<dbReference type="Pfam" id="PF00891">
    <property type="entry name" value="Methyltransf_2"/>
    <property type="match status" value="1"/>
</dbReference>
<dbReference type="Gene3D" id="1.20.58.1390">
    <property type="match status" value="1"/>
</dbReference>
<dbReference type="InterPro" id="IPR036388">
    <property type="entry name" value="WH-like_DNA-bd_sf"/>
</dbReference>
<comment type="caution">
    <text evidence="6">The sequence shown here is derived from an EMBL/GenBank/DDBJ whole genome shotgun (WGS) entry which is preliminary data.</text>
</comment>
<dbReference type="OrthoDB" id="9805418at2"/>
<feature type="domain" description="BVU-1015-like N-terminal dimerisation-like" evidence="5">
    <location>
        <begin position="22"/>
        <end position="95"/>
    </location>
</feature>
<sequence length="375" mass="42752">MNLFKSESDRYSQEQLSAREAQRQAEFIAWGPVIFQVSRLMLKWGILEEIRNSHDGLTLEELEGKTRLSQYALKILLEASLSAGIILIDKDSDRYTISKTGWFLLTDAATRVNIDFNHDVNYQGLFYLDEALETGKPAGLKTLGNWPTIYEGLSQLSPQVLESWLNFDHFYSDHSFDKALEIIFSKDTKHLMDVGGNTGEFALRCVDGNPQVNVTIVDLPGQIRMMKKNIEGKKGADRIHGFPTDILKTENQFPTLKEMAPAEQGDNWDAIWMSQFLDCFSEEEIYSILARVSQVMSEDTTLYIMETFWDRQKYETASLCLTMTSVYFTVMANGNSKMYHSDDMIRQIERAGLKVVAIHDGIGHGHSILEVKTRK</sequence>
<dbReference type="Gene3D" id="1.10.10.10">
    <property type="entry name" value="Winged helix-like DNA-binding domain superfamily/Winged helix DNA-binding domain"/>
    <property type="match status" value="1"/>
</dbReference>
<dbReference type="EMBL" id="SGVY01000031">
    <property type="protein sequence ID" value="TFH78359.1"/>
    <property type="molecule type" value="Genomic_DNA"/>
</dbReference>
<evidence type="ECO:0000256" key="2">
    <source>
        <dbReference type="ARBA" id="ARBA00022679"/>
    </source>
</evidence>
<feature type="domain" description="O-methyltransferase C-terminal" evidence="4">
    <location>
        <begin position="180"/>
        <end position="337"/>
    </location>
</feature>
<dbReference type="PROSITE" id="PS51683">
    <property type="entry name" value="SAM_OMT_II"/>
    <property type="match status" value="1"/>
</dbReference>
<dbReference type="PANTHER" id="PTHR43712:SF2">
    <property type="entry name" value="O-METHYLTRANSFERASE CICE"/>
    <property type="match status" value="1"/>
</dbReference>
<dbReference type="InterPro" id="IPR001077">
    <property type="entry name" value="COMT_C"/>
</dbReference>
<keyword evidence="7" id="KW-1185">Reference proteome</keyword>
<dbReference type="SUPFAM" id="SSF46785">
    <property type="entry name" value="Winged helix' DNA-binding domain"/>
    <property type="match status" value="1"/>
</dbReference>
<keyword evidence="2 6" id="KW-0808">Transferase</keyword>
<dbReference type="Pfam" id="PF21212">
    <property type="entry name" value="Dimerisation2-like_dom"/>
    <property type="match status" value="1"/>
</dbReference>
<dbReference type="GO" id="GO:0032259">
    <property type="term" value="P:methylation"/>
    <property type="evidence" value="ECO:0007669"/>
    <property type="project" value="UniProtKB-KW"/>
</dbReference>
<evidence type="ECO:0000259" key="4">
    <source>
        <dbReference type="Pfam" id="PF00891"/>
    </source>
</evidence>
<evidence type="ECO:0000313" key="7">
    <source>
        <dbReference type="Proteomes" id="UP000297872"/>
    </source>
</evidence>
<evidence type="ECO:0000259" key="5">
    <source>
        <dbReference type="Pfam" id="PF21212"/>
    </source>
</evidence>
<proteinExistence type="predicted"/>
<dbReference type="AlphaFoldDB" id="A0A4Y8VF42"/>
<dbReference type="SUPFAM" id="SSF53335">
    <property type="entry name" value="S-adenosyl-L-methionine-dependent methyltransferases"/>
    <property type="match status" value="1"/>
</dbReference>
<keyword evidence="3" id="KW-0949">S-adenosyl-L-methionine</keyword>
<reference evidence="6 7" key="1">
    <citation type="submission" date="2019-02" db="EMBL/GenBank/DDBJ databases">
        <title>Draft Genome Sequence of the Prevotella sp. BCRC 81118, Isolated from Human Feces.</title>
        <authorList>
            <person name="Huang C.-H."/>
        </authorList>
    </citation>
    <scope>NUCLEOTIDE SEQUENCE [LARGE SCALE GENOMIC DNA]</scope>
    <source>
        <strain evidence="6 7">BCRC 81118</strain>
    </source>
</reference>
<dbReference type="InterPro" id="IPR049480">
    <property type="entry name" value="BVU_1015-like_N"/>
</dbReference>
<keyword evidence="1 6" id="KW-0489">Methyltransferase</keyword>
<organism evidence="6 7">
    <name type="scientific">Segatella hominis</name>
    <dbReference type="NCBI Taxonomy" id="2518605"/>
    <lineage>
        <taxon>Bacteria</taxon>
        <taxon>Pseudomonadati</taxon>
        <taxon>Bacteroidota</taxon>
        <taxon>Bacteroidia</taxon>
        <taxon>Bacteroidales</taxon>
        <taxon>Prevotellaceae</taxon>
        <taxon>Segatella</taxon>
    </lineage>
</organism>
<dbReference type="InterPro" id="IPR036390">
    <property type="entry name" value="WH_DNA-bd_sf"/>
</dbReference>
<evidence type="ECO:0000256" key="3">
    <source>
        <dbReference type="ARBA" id="ARBA00022691"/>
    </source>
</evidence>
<dbReference type="InterPro" id="IPR016461">
    <property type="entry name" value="COMT-like"/>
</dbReference>
<name>A0A4Y8VF42_9BACT</name>
<dbReference type="PANTHER" id="PTHR43712">
    <property type="entry name" value="PUTATIVE (AFU_ORTHOLOGUE AFUA_4G14580)-RELATED"/>
    <property type="match status" value="1"/>
</dbReference>
<dbReference type="GO" id="GO:0008171">
    <property type="term" value="F:O-methyltransferase activity"/>
    <property type="evidence" value="ECO:0007669"/>
    <property type="project" value="InterPro"/>
</dbReference>
<dbReference type="InterPro" id="IPR029063">
    <property type="entry name" value="SAM-dependent_MTases_sf"/>
</dbReference>
<protein>
    <submittedName>
        <fullName evidence="6">Methyltransferase domain-containing protein</fullName>
    </submittedName>
</protein>
<dbReference type="Gene3D" id="3.40.50.150">
    <property type="entry name" value="Vaccinia Virus protein VP39"/>
    <property type="match status" value="1"/>
</dbReference>
<evidence type="ECO:0000313" key="6">
    <source>
        <dbReference type="EMBL" id="TFH78359.1"/>
    </source>
</evidence>
<dbReference type="GeneID" id="302995864"/>
<evidence type="ECO:0000256" key="1">
    <source>
        <dbReference type="ARBA" id="ARBA00022603"/>
    </source>
</evidence>
<dbReference type="Proteomes" id="UP000297872">
    <property type="component" value="Unassembled WGS sequence"/>
</dbReference>
<gene>
    <name evidence="6" type="ORF">EXN75_11305</name>
</gene>
<accession>A0A4Y8VF42</accession>
<dbReference type="RefSeq" id="WP_134843901.1">
    <property type="nucleotide sequence ID" value="NZ_SGVY01000031.1"/>
</dbReference>